<organism evidence="1 2">
    <name type="scientific">Sporolactobacillus inulinus</name>
    <dbReference type="NCBI Taxonomy" id="2078"/>
    <lineage>
        <taxon>Bacteria</taxon>
        <taxon>Bacillati</taxon>
        <taxon>Bacillota</taxon>
        <taxon>Bacilli</taxon>
        <taxon>Bacillales</taxon>
        <taxon>Sporolactobacillaceae</taxon>
        <taxon>Sporolactobacillus</taxon>
    </lineage>
</organism>
<dbReference type="AlphaFoldDB" id="A0A4Y1ZDR7"/>
<comment type="caution">
    <text evidence="1">The sequence shown here is derived from an EMBL/GenBank/DDBJ whole genome shotgun (WGS) entry which is preliminary data.</text>
</comment>
<gene>
    <name evidence="1" type="ORF">NBRC111894_2811</name>
</gene>
<name>A0A4Y1ZDR7_9BACL</name>
<evidence type="ECO:0000313" key="2">
    <source>
        <dbReference type="Proteomes" id="UP000319716"/>
    </source>
</evidence>
<reference evidence="1 2" key="1">
    <citation type="submission" date="2017-11" db="EMBL/GenBank/DDBJ databases">
        <title>Draft Genome Sequence of Sporolactobacillus inulinus NBRC 111894 Isolated from Koso, a Japanese Sugar-Vegetable Fermented Beverage.</title>
        <authorList>
            <person name="Chiou T.Y."/>
            <person name="Oshima K."/>
            <person name="Suda W."/>
            <person name="Hattori M."/>
            <person name="Takahashi T."/>
        </authorList>
    </citation>
    <scope>NUCLEOTIDE SEQUENCE [LARGE SCALE GENOMIC DNA]</scope>
    <source>
        <strain evidence="1 2">NBRC111894</strain>
    </source>
</reference>
<proteinExistence type="predicted"/>
<dbReference type="Proteomes" id="UP000319716">
    <property type="component" value="Unassembled WGS sequence"/>
</dbReference>
<evidence type="ECO:0000313" key="1">
    <source>
        <dbReference type="EMBL" id="GAY77257.1"/>
    </source>
</evidence>
<protein>
    <submittedName>
        <fullName evidence="1">Uncharacterized protein</fullName>
    </submittedName>
</protein>
<sequence length="61" mass="6997">MQKKATDSLKLKAEMTYSYTILQSKAKVSKRLKKVKKLASTLLKVTVDLKLQTLLNFDLRP</sequence>
<accession>A0A4Y1ZDR7</accession>
<dbReference type="EMBL" id="BEXB01000023">
    <property type="protein sequence ID" value="GAY77257.1"/>
    <property type="molecule type" value="Genomic_DNA"/>
</dbReference>